<proteinExistence type="predicted"/>
<dbReference type="InterPro" id="IPR001610">
    <property type="entry name" value="PAC"/>
</dbReference>
<dbReference type="InterPro" id="IPR000160">
    <property type="entry name" value="GGDEF_dom"/>
</dbReference>
<dbReference type="SUPFAM" id="SSF55073">
    <property type="entry name" value="Nucleotide cyclase"/>
    <property type="match status" value="1"/>
</dbReference>
<dbReference type="InterPro" id="IPR000700">
    <property type="entry name" value="PAS-assoc_C"/>
</dbReference>
<dbReference type="InterPro" id="IPR000014">
    <property type="entry name" value="PAS"/>
</dbReference>
<feature type="domain" description="PAC" evidence="2">
    <location>
        <begin position="87"/>
        <end position="139"/>
    </location>
</feature>
<dbReference type="GO" id="GO:0003824">
    <property type="term" value="F:catalytic activity"/>
    <property type="evidence" value="ECO:0007669"/>
    <property type="project" value="UniProtKB-ARBA"/>
</dbReference>
<dbReference type="Pfam" id="PF08448">
    <property type="entry name" value="PAS_4"/>
    <property type="match status" value="1"/>
</dbReference>
<dbReference type="Gene3D" id="3.30.450.20">
    <property type="entry name" value="PAS domain"/>
    <property type="match status" value="2"/>
</dbReference>
<dbReference type="InterPro" id="IPR035965">
    <property type="entry name" value="PAS-like_dom_sf"/>
</dbReference>
<evidence type="ECO:0000313" key="5">
    <source>
        <dbReference type="EMBL" id="PEH89320.1"/>
    </source>
</evidence>
<dbReference type="AlphaFoldDB" id="A0A2A7UVJ2"/>
<dbReference type="InterPro" id="IPR003018">
    <property type="entry name" value="GAF"/>
</dbReference>
<dbReference type="SMART" id="SM00091">
    <property type="entry name" value="PAS"/>
    <property type="match status" value="2"/>
</dbReference>
<dbReference type="Pfam" id="PF00563">
    <property type="entry name" value="EAL"/>
    <property type="match status" value="1"/>
</dbReference>
<dbReference type="InterPro" id="IPR029787">
    <property type="entry name" value="Nucleotide_cyclase"/>
</dbReference>
<dbReference type="SUPFAM" id="SSF55781">
    <property type="entry name" value="GAF domain-like"/>
    <property type="match status" value="1"/>
</dbReference>
<reference evidence="6" key="1">
    <citation type="submission" date="2017-09" db="EMBL/GenBank/DDBJ databases">
        <title>FDA dAtabase for Regulatory Grade micrObial Sequences (FDA-ARGOS): Supporting development and validation of Infectious Disease Dx tests.</title>
        <authorList>
            <person name="Minogue T."/>
            <person name="Wolcott M."/>
            <person name="Wasieloski L."/>
            <person name="Aguilar W."/>
            <person name="Moore D."/>
            <person name="Tallon L."/>
            <person name="Sadzewicz L."/>
            <person name="Ott S."/>
            <person name="Zhao X."/>
            <person name="Nagaraj S."/>
            <person name="Vavikolanu K."/>
            <person name="Aluvathingal J."/>
            <person name="Nadendla S."/>
            <person name="Sichtig H."/>
        </authorList>
    </citation>
    <scope>NUCLEOTIDE SEQUENCE [LARGE SCALE GENOMIC DNA]</scope>
    <source>
        <strain evidence="6">FDAARGOS_394</strain>
    </source>
</reference>
<dbReference type="InterPro" id="IPR052155">
    <property type="entry name" value="Biofilm_reg_signaling"/>
</dbReference>
<dbReference type="PROSITE" id="PS50112">
    <property type="entry name" value="PAS"/>
    <property type="match status" value="1"/>
</dbReference>
<dbReference type="PROSITE" id="PS50887">
    <property type="entry name" value="GGDEF"/>
    <property type="match status" value="1"/>
</dbReference>
<dbReference type="Proteomes" id="UP000220246">
    <property type="component" value="Unassembled WGS sequence"/>
</dbReference>
<dbReference type="Gene3D" id="3.20.20.450">
    <property type="entry name" value="EAL domain"/>
    <property type="match status" value="1"/>
</dbReference>
<dbReference type="SUPFAM" id="SSF141868">
    <property type="entry name" value="EAL domain-like"/>
    <property type="match status" value="1"/>
</dbReference>
<dbReference type="OrthoDB" id="9813903at2"/>
<dbReference type="RefSeq" id="WP_066534370.1">
    <property type="nucleotide sequence ID" value="NZ_DALZQJ010000007.1"/>
</dbReference>
<dbReference type="SMART" id="SM00267">
    <property type="entry name" value="GGDEF"/>
    <property type="match status" value="1"/>
</dbReference>
<name>A0A2A7UVJ2_COMTR</name>
<feature type="domain" description="PAS" evidence="1">
    <location>
        <begin position="140"/>
        <end position="210"/>
    </location>
</feature>
<evidence type="ECO:0000259" key="1">
    <source>
        <dbReference type="PROSITE" id="PS50112"/>
    </source>
</evidence>
<dbReference type="SMART" id="SM00052">
    <property type="entry name" value="EAL"/>
    <property type="match status" value="1"/>
</dbReference>
<dbReference type="GeneID" id="80801445"/>
<dbReference type="PROSITE" id="PS50883">
    <property type="entry name" value="EAL"/>
    <property type="match status" value="1"/>
</dbReference>
<evidence type="ECO:0000259" key="4">
    <source>
        <dbReference type="PROSITE" id="PS50887"/>
    </source>
</evidence>
<evidence type="ECO:0000259" key="2">
    <source>
        <dbReference type="PROSITE" id="PS50113"/>
    </source>
</evidence>
<dbReference type="InterPro" id="IPR035919">
    <property type="entry name" value="EAL_sf"/>
</dbReference>
<dbReference type="InterPro" id="IPR043128">
    <property type="entry name" value="Rev_trsase/Diguanyl_cyclase"/>
</dbReference>
<dbReference type="InterPro" id="IPR001633">
    <property type="entry name" value="EAL_dom"/>
</dbReference>
<comment type="caution">
    <text evidence="5">The sequence shown here is derived from an EMBL/GenBank/DDBJ whole genome shotgun (WGS) entry which is preliminary data.</text>
</comment>
<dbReference type="PANTHER" id="PTHR44757:SF2">
    <property type="entry name" value="BIOFILM ARCHITECTURE MAINTENANCE PROTEIN MBAA"/>
    <property type="match status" value="1"/>
</dbReference>
<evidence type="ECO:0000313" key="6">
    <source>
        <dbReference type="Proteomes" id="UP000220246"/>
    </source>
</evidence>
<feature type="domain" description="GGDEF" evidence="4">
    <location>
        <begin position="461"/>
        <end position="593"/>
    </location>
</feature>
<evidence type="ECO:0000259" key="3">
    <source>
        <dbReference type="PROSITE" id="PS50883"/>
    </source>
</evidence>
<dbReference type="EMBL" id="PDEA01000001">
    <property type="protein sequence ID" value="PEH89320.1"/>
    <property type="molecule type" value="Genomic_DNA"/>
</dbReference>
<dbReference type="STRING" id="1219032.GCA_001515545_01179"/>
<feature type="domain" description="EAL" evidence="3">
    <location>
        <begin position="602"/>
        <end position="858"/>
    </location>
</feature>
<protein>
    <submittedName>
        <fullName evidence="5">Bifunctional diguanylate cyclase/phosphodiesterase</fullName>
    </submittedName>
</protein>
<sequence length="879" mass="97242">MKGETPLDDFPRNLGAEQLMALDRVMAIAEFELDGTLRHANANYLQLFGLSHDMARGRKHRSFCPQALLNSGRYSTIWSNLCAGNPFSGPVERIRDDGRSCWLDATYSPVFNAQGQVQHILKIATDITDRYVKEQAQQEHLTRLTLIADTSDAALIISDKDSRILHVNRGFTRLFGWQNEEALGKAPIGLLAPHLPPEFSENYHGALRAGTSVEREEIVVGKSGQRYWVKVISNPIQDAQGAWIYTVSMLTDITRSKMHEALQHRVLEALARERPLTEVLELVCQEVERIAPEVTASVLEVDAQGLLHPLAGASLPQSYSQLLDGQSIGPAAGSCGTAAWRNAPVIVDHIAQDPLWKEYRHLVLPLGYQACWSTPIRNSQHQPIGTFAFYFREPRAEASQDFHQKLIDACTHLCALALERESDRHRIRQLAFYDGLTGMPNRALLRAKADQAIASAARNHEQLAVLFIDLDRFKQVNDSLGHGAGDELLRTMAARLQQVLRANDIVGRLSGDEFAAVLTQCDADHATSTIERLQVLLAEPLTIKKTSLTISASIGISLFPADGQDLETLLQHADMAMYQAKSTGRGRFCFFSHEMNRVAQQKLMLEMELRSALQGRQLRLRLQYQPQIDLATGELYGVEALARWTHAEIGEIPPAQFIALAQEHGLTAELGRWALDEACRQLAQWRREGVGVPAVSVNLSPTDFQHLDLAQMTADTLHRHGLQPQDLTLELTESILQDANPATLKTLHDIHRQGVRLSMKDFGAGYSSLSYLRRLPVSELKLDPSFVADLQHDEAARSLSSAILGVGKSLHLSVVAEGVETDAQRNLLKDLGYPAAQGFLFAKPLHPSELPGWLACNLQSRAPAAGRVPTPGGCEFIGP</sequence>
<dbReference type="Gene3D" id="3.30.70.270">
    <property type="match status" value="1"/>
</dbReference>
<accession>A0A2A7UVJ2</accession>
<dbReference type="PANTHER" id="PTHR44757">
    <property type="entry name" value="DIGUANYLATE CYCLASE DGCP"/>
    <property type="match status" value="1"/>
</dbReference>
<dbReference type="CDD" id="cd00130">
    <property type="entry name" value="PAS"/>
    <property type="match status" value="2"/>
</dbReference>
<dbReference type="NCBIfam" id="TIGR00254">
    <property type="entry name" value="GGDEF"/>
    <property type="match status" value="1"/>
</dbReference>
<dbReference type="Pfam" id="PF00989">
    <property type="entry name" value="PAS"/>
    <property type="match status" value="1"/>
</dbReference>
<dbReference type="InterPro" id="IPR029016">
    <property type="entry name" value="GAF-like_dom_sf"/>
</dbReference>
<dbReference type="Pfam" id="PF00990">
    <property type="entry name" value="GGDEF"/>
    <property type="match status" value="1"/>
</dbReference>
<dbReference type="InterPro" id="IPR013656">
    <property type="entry name" value="PAS_4"/>
</dbReference>
<dbReference type="CDD" id="cd01949">
    <property type="entry name" value="GGDEF"/>
    <property type="match status" value="1"/>
</dbReference>
<dbReference type="PIRSF" id="PIRSF005925">
    <property type="entry name" value="Dos"/>
    <property type="match status" value="1"/>
</dbReference>
<keyword evidence="6" id="KW-1185">Reference proteome</keyword>
<dbReference type="SUPFAM" id="SSF55785">
    <property type="entry name" value="PYP-like sensor domain (PAS domain)"/>
    <property type="match status" value="2"/>
</dbReference>
<gene>
    <name evidence="5" type="ORF">CRM82_12565</name>
</gene>
<dbReference type="CDD" id="cd01948">
    <property type="entry name" value="EAL"/>
    <property type="match status" value="1"/>
</dbReference>
<dbReference type="NCBIfam" id="TIGR00229">
    <property type="entry name" value="sensory_box"/>
    <property type="match status" value="2"/>
</dbReference>
<dbReference type="SMART" id="SM00086">
    <property type="entry name" value="PAC"/>
    <property type="match status" value="2"/>
</dbReference>
<dbReference type="FunFam" id="3.30.70.270:FF:000001">
    <property type="entry name" value="Diguanylate cyclase domain protein"/>
    <property type="match status" value="1"/>
</dbReference>
<dbReference type="Gene3D" id="3.30.450.40">
    <property type="match status" value="1"/>
</dbReference>
<feature type="domain" description="PAC" evidence="2">
    <location>
        <begin position="213"/>
        <end position="265"/>
    </location>
</feature>
<organism evidence="5 6">
    <name type="scientific">Comamonas terrigena</name>
    <dbReference type="NCBI Taxonomy" id="32013"/>
    <lineage>
        <taxon>Bacteria</taxon>
        <taxon>Pseudomonadati</taxon>
        <taxon>Pseudomonadota</taxon>
        <taxon>Betaproteobacteria</taxon>
        <taxon>Burkholderiales</taxon>
        <taxon>Comamonadaceae</taxon>
        <taxon>Comamonas</taxon>
    </lineage>
</organism>
<dbReference type="InterPro" id="IPR013767">
    <property type="entry name" value="PAS_fold"/>
</dbReference>
<dbReference type="PROSITE" id="PS50113">
    <property type="entry name" value="PAC"/>
    <property type="match status" value="2"/>
</dbReference>
<dbReference type="InterPro" id="IPR012226">
    <property type="entry name" value="Diguanyl_cyclase/Pdiesterase"/>
</dbReference>
<dbReference type="Pfam" id="PF13185">
    <property type="entry name" value="GAF_2"/>
    <property type="match status" value="1"/>
</dbReference>